<proteinExistence type="predicted"/>
<evidence type="ECO:0000256" key="1">
    <source>
        <dbReference type="SAM" id="Phobius"/>
    </source>
</evidence>
<keyword evidence="1" id="KW-0472">Membrane</keyword>
<reference evidence="3 4" key="1">
    <citation type="submission" date="2014-04" db="EMBL/GenBank/DDBJ databases">
        <authorList>
            <consortium name="DOE Joint Genome Institute"/>
            <person name="Kuo A."/>
            <person name="Ruytinx J."/>
            <person name="Rineau F."/>
            <person name="Colpaert J."/>
            <person name="Kohler A."/>
            <person name="Nagy L.G."/>
            <person name="Floudas D."/>
            <person name="Copeland A."/>
            <person name="Barry K.W."/>
            <person name="Cichocki N."/>
            <person name="Veneault-Fourrey C."/>
            <person name="LaButti K."/>
            <person name="Lindquist E.A."/>
            <person name="Lipzen A."/>
            <person name="Lundell T."/>
            <person name="Morin E."/>
            <person name="Murat C."/>
            <person name="Sun H."/>
            <person name="Tunlid A."/>
            <person name="Henrissat B."/>
            <person name="Grigoriev I.V."/>
            <person name="Hibbett D.S."/>
            <person name="Martin F."/>
            <person name="Nordberg H.P."/>
            <person name="Cantor M.N."/>
            <person name="Hua S.X."/>
        </authorList>
    </citation>
    <scope>NUCLEOTIDE SEQUENCE [LARGE SCALE GENOMIC DNA]</scope>
    <source>
        <strain evidence="3 4">UH-Slu-Lm8-n1</strain>
    </source>
</reference>
<sequence length="98" mass="10726">MLQLPDLHLLTTQLVFAAAASFRVGVVGSIACASLVKENPRSLPSSPSTWRPLGHLLASQATLHVRLRLAIFYTIMMLIICADQFMSHYSGVGRLTVF</sequence>
<keyword evidence="1" id="KW-1133">Transmembrane helix</keyword>
<feature type="signal peptide" evidence="2">
    <location>
        <begin position="1"/>
        <end position="19"/>
    </location>
</feature>
<accession>A0A0D0B478</accession>
<organism evidence="3 4">
    <name type="scientific">Suillus luteus UH-Slu-Lm8-n1</name>
    <dbReference type="NCBI Taxonomy" id="930992"/>
    <lineage>
        <taxon>Eukaryota</taxon>
        <taxon>Fungi</taxon>
        <taxon>Dikarya</taxon>
        <taxon>Basidiomycota</taxon>
        <taxon>Agaricomycotina</taxon>
        <taxon>Agaricomycetes</taxon>
        <taxon>Agaricomycetidae</taxon>
        <taxon>Boletales</taxon>
        <taxon>Suillineae</taxon>
        <taxon>Suillaceae</taxon>
        <taxon>Suillus</taxon>
    </lineage>
</organism>
<feature type="transmembrane region" description="Helical" evidence="1">
    <location>
        <begin position="69"/>
        <end position="89"/>
    </location>
</feature>
<feature type="chain" id="PRO_5002219147" evidence="2">
    <location>
        <begin position="20"/>
        <end position="98"/>
    </location>
</feature>
<evidence type="ECO:0000256" key="2">
    <source>
        <dbReference type="SAM" id="SignalP"/>
    </source>
</evidence>
<dbReference type="InParanoid" id="A0A0D0B478"/>
<evidence type="ECO:0000313" key="4">
    <source>
        <dbReference type="Proteomes" id="UP000054485"/>
    </source>
</evidence>
<feature type="transmembrane region" description="Helical" evidence="1">
    <location>
        <begin position="14"/>
        <end position="36"/>
    </location>
</feature>
<gene>
    <name evidence="3" type="ORF">CY34DRAFT_806262</name>
</gene>
<dbReference type="Proteomes" id="UP000054485">
    <property type="component" value="Unassembled WGS sequence"/>
</dbReference>
<keyword evidence="1" id="KW-0812">Transmembrane</keyword>
<keyword evidence="2" id="KW-0732">Signal</keyword>
<dbReference type="EMBL" id="KN835273">
    <property type="protein sequence ID" value="KIK41297.1"/>
    <property type="molecule type" value="Genomic_DNA"/>
</dbReference>
<dbReference type="AlphaFoldDB" id="A0A0D0B478"/>
<dbReference type="HOGENOM" id="CLU_2335026_0_0_1"/>
<reference evidence="4" key="2">
    <citation type="submission" date="2015-01" db="EMBL/GenBank/DDBJ databases">
        <title>Evolutionary Origins and Diversification of the Mycorrhizal Mutualists.</title>
        <authorList>
            <consortium name="DOE Joint Genome Institute"/>
            <consortium name="Mycorrhizal Genomics Consortium"/>
            <person name="Kohler A."/>
            <person name="Kuo A."/>
            <person name="Nagy L.G."/>
            <person name="Floudas D."/>
            <person name="Copeland A."/>
            <person name="Barry K.W."/>
            <person name="Cichocki N."/>
            <person name="Veneault-Fourrey C."/>
            <person name="LaButti K."/>
            <person name="Lindquist E.A."/>
            <person name="Lipzen A."/>
            <person name="Lundell T."/>
            <person name="Morin E."/>
            <person name="Murat C."/>
            <person name="Riley R."/>
            <person name="Ohm R."/>
            <person name="Sun H."/>
            <person name="Tunlid A."/>
            <person name="Henrissat B."/>
            <person name="Grigoriev I.V."/>
            <person name="Hibbett D.S."/>
            <person name="Martin F."/>
        </authorList>
    </citation>
    <scope>NUCLEOTIDE SEQUENCE [LARGE SCALE GENOMIC DNA]</scope>
    <source>
        <strain evidence="4">UH-Slu-Lm8-n1</strain>
    </source>
</reference>
<name>A0A0D0B478_9AGAM</name>
<evidence type="ECO:0000313" key="3">
    <source>
        <dbReference type="EMBL" id="KIK41297.1"/>
    </source>
</evidence>
<keyword evidence="4" id="KW-1185">Reference proteome</keyword>
<protein>
    <submittedName>
        <fullName evidence="3">Uncharacterized protein</fullName>
    </submittedName>
</protein>